<evidence type="ECO:0000313" key="2">
    <source>
        <dbReference type="RefSeq" id="XP_065645156.1"/>
    </source>
</evidence>
<organism evidence="1 2">
    <name type="scientific">Hydra vulgaris</name>
    <name type="common">Hydra</name>
    <name type="synonym">Hydra attenuata</name>
    <dbReference type="NCBI Taxonomy" id="6087"/>
    <lineage>
        <taxon>Eukaryota</taxon>
        <taxon>Metazoa</taxon>
        <taxon>Cnidaria</taxon>
        <taxon>Hydrozoa</taxon>
        <taxon>Hydroidolina</taxon>
        <taxon>Anthoathecata</taxon>
        <taxon>Aplanulata</taxon>
        <taxon>Hydridae</taxon>
        <taxon>Hydra</taxon>
    </lineage>
</organism>
<reference evidence="2" key="2">
    <citation type="submission" date="2025-08" db="UniProtKB">
        <authorList>
            <consortium name="RefSeq"/>
        </authorList>
    </citation>
    <scope>IDENTIFICATION</scope>
</reference>
<evidence type="ECO:0000313" key="1">
    <source>
        <dbReference type="Proteomes" id="UP001652625"/>
    </source>
</evidence>
<protein>
    <submittedName>
        <fullName evidence="2">Uncharacterized protein LOC136075566</fullName>
    </submittedName>
</protein>
<dbReference type="RefSeq" id="XP_065645156.1">
    <property type="nucleotide sequence ID" value="XM_065789084.1"/>
</dbReference>
<dbReference type="Proteomes" id="UP001652625">
    <property type="component" value="Chromosome 01"/>
</dbReference>
<gene>
    <name evidence="2" type="primary">LOC136075566</name>
</gene>
<sequence length="138" mass="15155">MSESNNKVKPNEKCIYCNRERTLVVHLGFGTKMESFKDIDHWAVTIWQRSNRELPGTGADINEFELAELSGTGADINEFELAVAESAGTLLALPGTGADIIDIVSEFELALAVADTETLLAVLQNSVIFLFLFNNSFN</sequence>
<accession>A0ABM4B8F7</accession>
<dbReference type="GeneID" id="136075566"/>
<reference evidence="1" key="1">
    <citation type="submission" date="2025-05" db="UniProtKB">
        <authorList>
            <consortium name="RefSeq"/>
        </authorList>
    </citation>
    <scope>NUCLEOTIDE SEQUENCE [LARGE SCALE GENOMIC DNA]</scope>
</reference>
<keyword evidence="1" id="KW-1185">Reference proteome</keyword>
<name>A0ABM4B8F7_HYDVU</name>
<proteinExistence type="predicted"/>